<evidence type="ECO:0000256" key="5">
    <source>
        <dbReference type="ARBA" id="ARBA00022692"/>
    </source>
</evidence>
<feature type="coiled-coil region" evidence="8">
    <location>
        <begin position="178"/>
        <end position="212"/>
    </location>
</feature>
<keyword evidence="6" id="KW-0472">Membrane</keyword>
<proteinExistence type="inferred from homology"/>
<accession>A0A6S6TW93</accession>
<reference evidence="10" key="1">
    <citation type="submission" date="2020-01" db="EMBL/GenBank/DDBJ databases">
        <authorList>
            <person name="Meier V. D."/>
            <person name="Meier V D."/>
        </authorList>
    </citation>
    <scope>NUCLEOTIDE SEQUENCE</scope>
    <source>
        <strain evidence="10">HLG_WM_MAG_02</strain>
    </source>
</reference>
<dbReference type="PANTHER" id="PTHR30026">
    <property type="entry name" value="OUTER MEMBRANE PROTEIN TOLC"/>
    <property type="match status" value="1"/>
</dbReference>
<evidence type="ECO:0000256" key="8">
    <source>
        <dbReference type="SAM" id="Coils"/>
    </source>
</evidence>
<protein>
    <submittedName>
        <fullName evidence="10">Uncharacterized protein</fullName>
    </submittedName>
</protein>
<comment type="subcellular location">
    <subcellularLocation>
        <location evidence="1">Cell outer membrane</location>
    </subcellularLocation>
</comment>
<dbReference type="InterPro" id="IPR003423">
    <property type="entry name" value="OMP_efflux"/>
</dbReference>
<dbReference type="Gene3D" id="1.20.1600.10">
    <property type="entry name" value="Outer membrane efflux proteins (OEP)"/>
    <property type="match status" value="1"/>
</dbReference>
<dbReference type="GO" id="GO:0015288">
    <property type="term" value="F:porin activity"/>
    <property type="evidence" value="ECO:0007669"/>
    <property type="project" value="TreeGrafter"/>
</dbReference>
<evidence type="ECO:0000313" key="10">
    <source>
        <dbReference type="EMBL" id="CAA6820428.1"/>
    </source>
</evidence>
<organism evidence="10">
    <name type="scientific">uncultured Sulfurovum sp</name>
    <dbReference type="NCBI Taxonomy" id="269237"/>
    <lineage>
        <taxon>Bacteria</taxon>
        <taxon>Pseudomonadati</taxon>
        <taxon>Campylobacterota</taxon>
        <taxon>Epsilonproteobacteria</taxon>
        <taxon>Campylobacterales</taxon>
        <taxon>Sulfurovaceae</taxon>
        <taxon>Sulfurovum</taxon>
        <taxon>environmental samples</taxon>
    </lineage>
</organism>
<evidence type="ECO:0000256" key="3">
    <source>
        <dbReference type="ARBA" id="ARBA00022448"/>
    </source>
</evidence>
<feature type="chain" id="PRO_5027565701" evidence="9">
    <location>
        <begin position="21"/>
        <end position="418"/>
    </location>
</feature>
<comment type="similarity">
    <text evidence="2">Belongs to the outer membrane factor (OMF) (TC 1.B.17) family.</text>
</comment>
<dbReference type="GO" id="GO:0009279">
    <property type="term" value="C:cell outer membrane"/>
    <property type="evidence" value="ECO:0007669"/>
    <property type="project" value="UniProtKB-SubCell"/>
</dbReference>
<dbReference type="SUPFAM" id="SSF56954">
    <property type="entry name" value="Outer membrane efflux proteins (OEP)"/>
    <property type="match status" value="1"/>
</dbReference>
<name>A0A6S6TW93_9BACT</name>
<dbReference type="PANTHER" id="PTHR30026:SF20">
    <property type="entry name" value="OUTER MEMBRANE PROTEIN TOLC"/>
    <property type="match status" value="1"/>
</dbReference>
<dbReference type="AlphaFoldDB" id="A0A6S6TW93"/>
<dbReference type="GO" id="GO:0015562">
    <property type="term" value="F:efflux transmembrane transporter activity"/>
    <property type="evidence" value="ECO:0007669"/>
    <property type="project" value="InterPro"/>
</dbReference>
<keyword evidence="9" id="KW-0732">Signal</keyword>
<dbReference type="GO" id="GO:1990281">
    <property type="term" value="C:efflux pump complex"/>
    <property type="evidence" value="ECO:0007669"/>
    <property type="project" value="TreeGrafter"/>
</dbReference>
<evidence type="ECO:0000256" key="7">
    <source>
        <dbReference type="ARBA" id="ARBA00023237"/>
    </source>
</evidence>
<feature type="signal peptide" evidence="9">
    <location>
        <begin position="1"/>
        <end position="20"/>
    </location>
</feature>
<keyword evidence="5" id="KW-0812">Transmembrane</keyword>
<keyword evidence="4" id="KW-1134">Transmembrane beta strand</keyword>
<keyword evidence="3" id="KW-0813">Transport</keyword>
<dbReference type="Pfam" id="PF02321">
    <property type="entry name" value="OEP"/>
    <property type="match status" value="2"/>
</dbReference>
<evidence type="ECO:0000256" key="2">
    <source>
        <dbReference type="ARBA" id="ARBA00007613"/>
    </source>
</evidence>
<sequence>MKIKLTLILLLTVSHLIALNMDEAVEKALNASHSLTSQEYKIDSAKANEALLNANFKPTVSTTYNYSRRNFENFISTKEDSLFNVSVDYNLFNGFYDKYTLESQKYLTDSEEYLLQSKSADLKQLTRKRYLNLLQAIESKTVQDEAVALLEKQLQDSQNLLDQGMIAKSKYLKVKVELQSTQQAHLQARSNINNARNALSSLIQERVVLEELEEPQANHIADTSFENLYTLSLEKRSELKYLEALKQSQASSMEAVDSVYYPKIGLALDYNKYGDELLPNGVSYGALGSKENEVIGSVKISYDLYSGKKSDYQKRIHKSQILSLGEDIEQIKWDIKLQLQEALEQLKVSQGQIGVAEESIIEAQEHFRITNNRYKEQLDTTTDLLDARLLLTTAKSNLTVAQYNYQQTIVDIERVLER</sequence>
<dbReference type="EMBL" id="CACVAZ010000133">
    <property type="protein sequence ID" value="CAA6820428.1"/>
    <property type="molecule type" value="Genomic_DNA"/>
</dbReference>
<dbReference type="InterPro" id="IPR051906">
    <property type="entry name" value="TolC-like"/>
</dbReference>
<evidence type="ECO:0000256" key="9">
    <source>
        <dbReference type="SAM" id="SignalP"/>
    </source>
</evidence>
<keyword evidence="7" id="KW-0998">Cell outer membrane</keyword>
<evidence type="ECO:0000256" key="6">
    <source>
        <dbReference type="ARBA" id="ARBA00023136"/>
    </source>
</evidence>
<evidence type="ECO:0000256" key="4">
    <source>
        <dbReference type="ARBA" id="ARBA00022452"/>
    </source>
</evidence>
<keyword evidence="8" id="KW-0175">Coiled coil</keyword>
<gene>
    <name evidence="10" type="ORF">HELGO_WM19273</name>
</gene>
<evidence type="ECO:0000256" key="1">
    <source>
        <dbReference type="ARBA" id="ARBA00004442"/>
    </source>
</evidence>